<name>A0ABR1WM87_9PEZI</name>
<feature type="compositionally biased region" description="Basic and acidic residues" evidence="1">
    <location>
        <begin position="19"/>
        <end position="30"/>
    </location>
</feature>
<accession>A0ABR1WM87</accession>
<sequence length="153" mass="16941">MMMPIPISRGDGGDAMTTKAEERQKNEQKNKKQKSVQVVALENDTEPAIYATSALNNSPSRLDLQSQPGKPANAKEGADDDQQLRKQGTTLETESKITAAIGTALVDPLSINQTLVTDKADDMDWHYVEEDCWMSPQPCCGDVFEMVDRRECH</sequence>
<protein>
    <submittedName>
        <fullName evidence="2">Uncharacterized protein</fullName>
    </submittedName>
</protein>
<gene>
    <name evidence="2" type="ORF">PG997_005914</name>
</gene>
<evidence type="ECO:0000313" key="2">
    <source>
        <dbReference type="EMBL" id="KAK8084643.1"/>
    </source>
</evidence>
<dbReference type="EMBL" id="JAQQWN010000005">
    <property type="protein sequence ID" value="KAK8084643.1"/>
    <property type="molecule type" value="Genomic_DNA"/>
</dbReference>
<feature type="compositionally biased region" description="Polar residues" evidence="1">
    <location>
        <begin position="53"/>
        <end position="68"/>
    </location>
</feature>
<feature type="region of interest" description="Disordered" evidence="1">
    <location>
        <begin position="1"/>
        <end position="37"/>
    </location>
</feature>
<keyword evidence="3" id="KW-1185">Reference proteome</keyword>
<proteinExistence type="predicted"/>
<dbReference type="GeneID" id="92043289"/>
<feature type="region of interest" description="Disordered" evidence="1">
    <location>
        <begin position="53"/>
        <end position="91"/>
    </location>
</feature>
<dbReference type="RefSeq" id="XP_066669152.1">
    <property type="nucleotide sequence ID" value="XM_066810229.1"/>
</dbReference>
<dbReference type="Proteomes" id="UP001433268">
    <property type="component" value="Unassembled WGS sequence"/>
</dbReference>
<evidence type="ECO:0000313" key="3">
    <source>
        <dbReference type="Proteomes" id="UP001433268"/>
    </source>
</evidence>
<organism evidence="2 3">
    <name type="scientific">Apiospora hydei</name>
    <dbReference type="NCBI Taxonomy" id="1337664"/>
    <lineage>
        <taxon>Eukaryota</taxon>
        <taxon>Fungi</taxon>
        <taxon>Dikarya</taxon>
        <taxon>Ascomycota</taxon>
        <taxon>Pezizomycotina</taxon>
        <taxon>Sordariomycetes</taxon>
        <taxon>Xylariomycetidae</taxon>
        <taxon>Amphisphaeriales</taxon>
        <taxon>Apiosporaceae</taxon>
        <taxon>Apiospora</taxon>
    </lineage>
</organism>
<evidence type="ECO:0000256" key="1">
    <source>
        <dbReference type="SAM" id="MobiDB-lite"/>
    </source>
</evidence>
<comment type="caution">
    <text evidence="2">The sequence shown here is derived from an EMBL/GenBank/DDBJ whole genome shotgun (WGS) entry which is preliminary data.</text>
</comment>
<reference evidence="2 3" key="1">
    <citation type="submission" date="2023-01" db="EMBL/GenBank/DDBJ databases">
        <title>Analysis of 21 Apiospora genomes using comparative genomics revels a genus with tremendous synthesis potential of carbohydrate active enzymes and secondary metabolites.</title>
        <authorList>
            <person name="Sorensen T."/>
        </authorList>
    </citation>
    <scope>NUCLEOTIDE SEQUENCE [LARGE SCALE GENOMIC DNA]</scope>
    <source>
        <strain evidence="2 3">CBS 114990</strain>
    </source>
</reference>